<organism evidence="1 2">
    <name type="scientific">Rhizobium loti</name>
    <name type="common">Mesorhizobium loti</name>
    <dbReference type="NCBI Taxonomy" id="381"/>
    <lineage>
        <taxon>Bacteria</taxon>
        <taxon>Pseudomonadati</taxon>
        <taxon>Pseudomonadota</taxon>
        <taxon>Alphaproteobacteria</taxon>
        <taxon>Hyphomicrobiales</taxon>
        <taxon>Phyllobacteriaceae</taxon>
        <taxon>Mesorhizobium</taxon>
    </lineage>
</organism>
<dbReference type="Proteomes" id="UP000093737">
    <property type="component" value="Unassembled WGS sequence"/>
</dbReference>
<dbReference type="EMBL" id="LYTK01000001">
    <property type="protein sequence ID" value="OBQ72725.1"/>
    <property type="molecule type" value="Genomic_DNA"/>
</dbReference>
<sequence length="96" mass="10487">MPVYDVAEMRYDRVMRSKAVEASNPAAAAEAMTGRGSASQKWGKEWIRVIDADGGRVFAYTIARRSMMADDKNREPLMVMGSARCQAWGAGKGNGL</sequence>
<reference evidence="1 2" key="1">
    <citation type="submission" date="2016-05" db="EMBL/GenBank/DDBJ databases">
        <authorList>
            <person name="Ramsay J.P."/>
        </authorList>
    </citation>
    <scope>NUCLEOTIDE SEQUENCE [LARGE SCALE GENOMIC DNA]</scope>
    <source>
        <strain evidence="1 2">NZP2042</strain>
    </source>
</reference>
<dbReference type="RefSeq" id="WP_056577306.1">
    <property type="nucleotide sequence ID" value="NZ_CP033334.1"/>
</dbReference>
<dbReference type="AlphaFoldDB" id="A0AA91F949"/>
<proteinExistence type="predicted"/>
<gene>
    <name evidence="1" type="ORF">A8145_08055</name>
</gene>
<evidence type="ECO:0000313" key="2">
    <source>
        <dbReference type="Proteomes" id="UP000093737"/>
    </source>
</evidence>
<comment type="caution">
    <text evidence="1">The sequence shown here is derived from an EMBL/GenBank/DDBJ whole genome shotgun (WGS) entry which is preliminary data.</text>
</comment>
<name>A0AA91F949_RHILI</name>
<evidence type="ECO:0000313" key="1">
    <source>
        <dbReference type="EMBL" id="OBQ72725.1"/>
    </source>
</evidence>
<accession>A0AA91F949</accession>
<protein>
    <submittedName>
        <fullName evidence="1">Uncharacterized protein</fullName>
    </submittedName>
</protein>